<accession>E6U7S2</accession>
<sequence length="67" mass="7599">MKKPIHIFNIVFEFILTGLFGIWAVYYFVTGHSLPDVLLMAGVASLSLFLGIFALCRRHAFLKNSRP</sequence>
<dbReference type="KEGG" id="eha:Ethha_2702"/>
<keyword evidence="1" id="KW-0472">Membrane</keyword>
<reference evidence="2 3" key="1">
    <citation type="submission" date="2010-12" db="EMBL/GenBank/DDBJ databases">
        <title>Complete sequence of Ethanoligenens harbinense YUAN-3.</title>
        <authorList>
            <person name="Lucas S."/>
            <person name="Copeland A."/>
            <person name="Lapidus A."/>
            <person name="Cheng J.-F."/>
            <person name="Bruce D."/>
            <person name="Goodwin L."/>
            <person name="Pitluck S."/>
            <person name="Chertkov O."/>
            <person name="Misra M."/>
            <person name="Detter J.C."/>
            <person name="Han C."/>
            <person name="Tapia R."/>
            <person name="Land M."/>
            <person name="Hauser L."/>
            <person name="Jeffries C."/>
            <person name="Kyrpides N."/>
            <person name="Ivanova N."/>
            <person name="Mikhailova N."/>
            <person name="Wang A."/>
            <person name="Mouttaki H."/>
            <person name="He Z."/>
            <person name="Zhou J."/>
            <person name="Hemme C.L."/>
            <person name="Woyke T."/>
        </authorList>
    </citation>
    <scope>NUCLEOTIDE SEQUENCE [LARGE SCALE GENOMIC DNA]</scope>
    <source>
        <strain evidence="3">DSM 18485 / JCM 12961 / CGMCC 1.5033 / YUAN-3</strain>
    </source>
</reference>
<organism evidence="2 3">
    <name type="scientific">Ethanoligenens harbinense (strain DSM 18485 / JCM 12961 / CGMCC 1.5033 / YUAN-3)</name>
    <dbReference type="NCBI Taxonomy" id="663278"/>
    <lineage>
        <taxon>Bacteria</taxon>
        <taxon>Bacillati</taxon>
        <taxon>Bacillota</taxon>
        <taxon>Clostridia</taxon>
        <taxon>Eubacteriales</taxon>
        <taxon>Oscillospiraceae</taxon>
        <taxon>Ethanoligenens</taxon>
    </lineage>
</organism>
<evidence type="ECO:0000313" key="2">
    <source>
        <dbReference type="EMBL" id="ADU28195.1"/>
    </source>
</evidence>
<feature type="transmembrane region" description="Helical" evidence="1">
    <location>
        <begin position="38"/>
        <end position="56"/>
    </location>
</feature>
<evidence type="ECO:0000256" key="1">
    <source>
        <dbReference type="SAM" id="Phobius"/>
    </source>
</evidence>
<dbReference type="AlphaFoldDB" id="E6U7S2"/>
<dbReference type="EMBL" id="CP002400">
    <property type="protein sequence ID" value="ADU28195.1"/>
    <property type="molecule type" value="Genomic_DNA"/>
</dbReference>
<dbReference type="RefSeq" id="WP_013486538.1">
    <property type="nucleotide sequence ID" value="NC_014828.1"/>
</dbReference>
<keyword evidence="1" id="KW-0812">Transmembrane</keyword>
<evidence type="ECO:0000313" key="3">
    <source>
        <dbReference type="Proteomes" id="UP000001551"/>
    </source>
</evidence>
<keyword evidence="1" id="KW-1133">Transmembrane helix</keyword>
<gene>
    <name evidence="2" type="ordered locus">Ethha_2702</name>
</gene>
<dbReference type="STRING" id="663278.Ethha_2702"/>
<dbReference type="Proteomes" id="UP000001551">
    <property type="component" value="Chromosome"/>
</dbReference>
<proteinExistence type="predicted"/>
<name>E6U7S2_ETHHY</name>
<dbReference type="HOGENOM" id="CLU_2806034_0_0_9"/>
<keyword evidence="3" id="KW-1185">Reference proteome</keyword>
<protein>
    <submittedName>
        <fullName evidence="2">Uncharacterized protein</fullName>
    </submittedName>
</protein>
<feature type="transmembrane region" description="Helical" evidence="1">
    <location>
        <begin position="7"/>
        <end position="26"/>
    </location>
</feature>